<comment type="caution">
    <text evidence="2">The sequence shown here is derived from an EMBL/GenBank/DDBJ whole genome shotgun (WGS) entry which is preliminary data.</text>
</comment>
<feature type="transmembrane region" description="Helical" evidence="1">
    <location>
        <begin position="108"/>
        <end position="126"/>
    </location>
</feature>
<protein>
    <recommendedName>
        <fullName evidence="4">Integral membrane protein</fullName>
    </recommendedName>
</protein>
<accession>A0ABX0HN51</accession>
<evidence type="ECO:0000313" key="3">
    <source>
        <dbReference type="Proteomes" id="UP000818603"/>
    </source>
</evidence>
<feature type="transmembrane region" description="Helical" evidence="1">
    <location>
        <begin position="78"/>
        <end position="102"/>
    </location>
</feature>
<evidence type="ECO:0000313" key="2">
    <source>
        <dbReference type="EMBL" id="NHK28649.1"/>
    </source>
</evidence>
<reference evidence="2 3" key="1">
    <citation type="submission" date="2020-02" db="EMBL/GenBank/DDBJ databases">
        <title>Genome sequence of Parvularcula flava strain NH6-79.</title>
        <authorList>
            <person name="Abdul Karim M.H."/>
            <person name="Lam M.Q."/>
            <person name="Chen S.J."/>
            <person name="Yahya A."/>
            <person name="Shahir S."/>
            <person name="Shamsir M.S."/>
            <person name="Chong C.S."/>
        </authorList>
    </citation>
    <scope>NUCLEOTIDE SEQUENCE [LARGE SCALE GENOMIC DNA]</scope>
    <source>
        <strain evidence="2 3">NH6-79</strain>
    </source>
</reference>
<feature type="transmembrane region" description="Helical" evidence="1">
    <location>
        <begin position="40"/>
        <end position="66"/>
    </location>
</feature>
<keyword evidence="3" id="KW-1185">Reference proteome</keyword>
<proteinExistence type="predicted"/>
<evidence type="ECO:0008006" key="4">
    <source>
        <dbReference type="Google" id="ProtNLM"/>
    </source>
</evidence>
<feature type="transmembrane region" description="Helical" evidence="1">
    <location>
        <begin position="7"/>
        <end position="28"/>
    </location>
</feature>
<keyword evidence="1" id="KW-0472">Membrane</keyword>
<keyword evidence="1" id="KW-1133">Transmembrane helix</keyword>
<keyword evidence="1" id="KW-0812">Transmembrane</keyword>
<dbReference type="RefSeq" id="WP_155140830.1">
    <property type="nucleotide sequence ID" value="NZ_BMGZ01000002.1"/>
</dbReference>
<gene>
    <name evidence="2" type="ORF">FF098_012085</name>
</gene>
<sequence length="139" mass="16098">MTTKIIIWCRVIEFALAVIVTALFWRFSPGFQGNFEELNFFFLLVYAAGFWLGAYFAGLYIPLLCLPAFLLKIVNLRNAFIMSFANVILSSLWFAIWMYLLYAPPKVWIPYAIMSAVIFLLPPVVYSIQQHKVQEIDDL</sequence>
<dbReference type="EMBL" id="VCJR02000002">
    <property type="protein sequence ID" value="NHK28649.1"/>
    <property type="molecule type" value="Genomic_DNA"/>
</dbReference>
<dbReference type="Proteomes" id="UP000818603">
    <property type="component" value="Unassembled WGS sequence"/>
</dbReference>
<organism evidence="2 3">
    <name type="scientific">Aquisalinus luteolus</name>
    <dbReference type="NCBI Taxonomy" id="1566827"/>
    <lineage>
        <taxon>Bacteria</taxon>
        <taxon>Pseudomonadati</taxon>
        <taxon>Pseudomonadota</taxon>
        <taxon>Alphaproteobacteria</taxon>
        <taxon>Parvularculales</taxon>
        <taxon>Parvularculaceae</taxon>
        <taxon>Aquisalinus</taxon>
    </lineage>
</organism>
<name>A0ABX0HN51_9PROT</name>
<evidence type="ECO:0000256" key="1">
    <source>
        <dbReference type="SAM" id="Phobius"/>
    </source>
</evidence>